<dbReference type="InterPro" id="IPR019079">
    <property type="entry name" value="Capsule_synth_CapA"/>
</dbReference>
<comment type="similarity">
    <text evidence="1">Belongs to the CapA family.</text>
</comment>
<comment type="caution">
    <text evidence="4">The sequence shown here is derived from an EMBL/GenBank/DDBJ whole genome shotgun (WGS) entry which is preliminary data.</text>
</comment>
<dbReference type="PANTHER" id="PTHR33393">
    <property type="entry name" value="POLYGLUTAMINE SYNTHESIS ACCESSORY PROTEIN RV0574C-RELATED"/>
    <property type="match status" value="1"/>
</dbReference>
<dbReference type="Pfam" id="PF09587">
    <property type="entry name" value="PGA_cap"/>
    <property type="match status" value="1"/>
</dbReference>
<sequence length="400" mass="42269">MSAFTRYATAVLLVGLAVGCGARPDDPPRAPRSTPPPAERRPAPPATASAPHHRARPADAAPARPFTLVATGDVIPAHPDVLDTARDDAPVDGGYDFRPMLRGVAPVVAGADLALCDLEAPIGPLDGPFTGYPELQAPPQIATALKATGFDSCATASHHALDQGEEGVRRTLEALDTVGLRHAGTARNPAEAARPTLLRAPGGALVAHLAYTDDAEDSRPPEDAPWMLNPLDPERIVADARAARRAGADVVVVSPYWGTEYRTAPDARQLHLARLLAAARTDGRPDIDLIVGSRAHAPQPFEKVGGTWVAYGLGDQLAGVMSQARGDWGTAARFRFAPPAGPGGRWRVTRAEYVPLLTDIGPPVRALDLTRTRGHDAVRKEIDRAVLSRGAADDGLVRRR</sequence>
<dbReference type="Proteomes" id="UP001500994">
    <property type="component" value="Unassembled WGS sequence"/>
</dbReference>
<feature type="region of interest" description="Disordered" evidence="2">
    <location>
        <begin position="21"/>
        <end position="61"/>
    </location>
</feature>
<evidence type="ECO:0000256" key="1">
    <source>
        <dbReference type="ARBA" id="ARBA00005662"/>
    </source>
</evidence>
<gene>
    <name evidence="4" type="ORF">GCM10009864_03990</name>
</gene>
<dbReference type="Gene3D" id="3.60.21.10">
    <property type="match status" value="1"/>
</dbReference>
<dbReference type="SMART" id="SM00854">
    <property type="entry name" value="PGA_cap"/>
    <property type="match status" value="1"/>
</dbReference>
<name>A0ABN3R6R3_9ACTN</name>
<dbReference type="CDD" id="cd07381">
    <property type="entry name" value="MPP_CapA"/>
    <property type="match status" value="1"/>
</dbReference>
<dbReference type="InterPro" id="IPR029052">
    <property type="entry name" value="Metallo-depent_PP-like"/>
</dbReference>
<evidence type="ECO:0000313" key="4">
    <source>
        <dbReference type="EMBL" id="GAA2645157.1"/>
    </source>
</evidence>
<dbReference type="SUPFAM" id="SSF56300">
    <property type="entry name" value="Metallo-dependent phosphatases"/>
    <property type="match status" value="1"/>
</dbReference>
<proteinExistence type="inferred from homology"/>
<reference evidence="4 5" key="1">
    <citation type="journal article" date="2019" name="Int. J. Syst. Evol. Microbiol.">
        <title>The Global Catalogue of Microorganisms (GCM) 10K type strain sequencing project: providing services to taxonomists for standard genome sequencing and annotation.</title>
        <authorList>
            <consortium name="The Broad Institute Genomics Platform"/>
            <consortium name="The Broad Institute Genome Sequencing Center for Infectious Disease"/>
            <person name="Wu L."/>
            <person name="Ma J."/>
        </authorList>
    </citation>
    <scope>NUCLEOTIDE SEQUENCE [LARGE SCALE GENOMIC DNA]</scope>
    <source>
        <strain evidence="4 5">JCM 16374</strain>
    </source>
</reference>
<protein>
    <submittedName>
        <fullName evidence="4">CapA family protein</fullName>
    </submittedName>
</protein>
<dbReference type="PANTHER" id="PTHR33393:SF13">
    <property type="entry name" value="PGA BIOSYNTHESIS PROTEIN CAPA"/>
    <property type="match status" value="1"/>
</dbReference>
<dbReference type="InterPro" id="IPR052169">
    <property type="entry name" value="CW_Biosynth-Accessory"/>
</dbReference>
<evidence type="ECO:0000313" key="5">
    <source>
        <dbReference type="Proteomes" id="UP001500994"/>
    </source>
</evidence>
<evidence type="ECO:0000259" key="3">
    <source>
        <dbReference type="SMART" id="SM00854"/>
    </source>
</evidence>
<accession>A0ABN3R6R3</accession>
<feature type="domain" description="Capsule synthesis protein CapA" evidence="3">
    <location>
        <begin position="67"/>
        <end position="320"/>
    </location>
</feature>
<evidence type="ECO:0000256" key="2">
    <source>
        <dbReference type="SAM" id="MobiDB-lite"/>
    </source>
</evidence>
<dbReference type="PROSITE" id="PS51257">
    <property type="entry name" value="PROKAR_LIPOPROTEIN"/>
    <property type="match status" value="1"/>
</dbReference>
<keyword evidence="5" id="KW-1185">Reference proteome</keyword>
<organism evidence="4 5">
    <name type="scientific">Streptomyces lunalinharesii</name>
    <dbReference type="NCBI Taxonomy" id="333384"/>
    <lineage>
        <taxon>Bacteria</taxon>
        <taxon>Bacillati</taxon>
        <taxon>Actinomycetota</taxon>
        <taxon>Actinomycetes</taxon>
        <taxon>Kitasatosporales</taxon>
        <taxon>Streptomycetaceae</taxon>
        <taxon>Streptomyces</taxon>
    </lineage>
</organism>
<dbReference type="EMBL" id="BAAARK010000001">
    <property type="protein sequence ID" value="GAA2645157.1"/>
    <property type="molecule type" value="Genomic_DNA"/>
</dbReference>
<dbReference type="RefSeq" id="WP_344573073.1">
    <property type="nucleotide sequence ID" value="NZ_BAAARK010000001.1"/>
</dbReference>